<accession>A0A0E0B8P9</accession>
<evidence type="ECO:0000313" key="10">
    <source>
        <dbReference type="Proteomes" id="UP000026961"/>
    </source>
</evidence>
<evidence type="ECO:0000256" key="7">
    <source>
        <dbReference type="SAM" id="MobiDB-lite"/>
    </source>
</evidence>
<organism evidence="9">
    <name type="scientific">Oryza glumipatula</name>
    <dbReference type="NCBI Taxonomy" id="40148"/>
    <lineage>
        <taxon>Eukaryota</taxon>
        <taxon>Viridiplantae</taxon>
        <taxon>Streptophyta</taxon>
        <taxon>Embryophyta</taxon>
        <taxon>Tracheophyta</taxon>
        <taxon>Spermatophyta</taxon>
        <taxon>Magnoliopsida</taxon>
        <taxon>Liliopsida</taxon>
        <taxon>Poales</taxon>
        <taxon>Poaceae</taxon>
        <taxon>BOP clade</taxon>
        <taxon>Oryzoideae</taxon>
        <taxon>Oryzeae</taxon>
        <taxon>Oryzinae</taxon>
        <taxon>Oryza</taxon>
    </lineage>
</organism>
<dbReference type="EnsemblPlants" id="OGLUM10G04830.1">
    <property type="protein sequence ID" value="OGLUM10G04830.1"/>
    <property type="gene ID" value="OGLUM10G04830"/>
</dbReference>
<feature type="compositionally biased region" description="Basic and acidic residues" evidence="7">
    <location>
        <begin position="98"/>
        <end position="119"/>
    </location>
</feature>
<dbReference type="InterPro" id="IPR030184">
    <property type="entry name" value="WAT1-related"/>
</dbReference>
<keyword evidence="4 6" id="KW-1133">Transmembrane helix</keyword>
<reference evidence="9" key="2">
    <citation type="submission" date="2018-05" db="EMBL/GenBank/DDBJ databases">
        <title>OgluRS3 (Oryza glumaepatula Reference Sequence Version 3).</title>
        <authorList>
            <person name="Zhang J."/>
            <person name="Kudrna D."/>
            <person name="Lee S."/>
            <person name="Talag J."/>
            <person name="Welchert J."/>
            <person name="Wing R.A."/>
        </authorList>
    </citation>
    <scope>NUCLEOTIDE SEQUENCE [LARGE SCALE GENOMIC DNA]</scope>
</reference>
<feature type="transmembrane region" description="Helical" evidence="6">
    <location>
        <begin position="45"/>
        <end position="67"/>
    </location>
</feature>
<evidence type="ECO:0000256" key="1">
    <source>
        <dbReference type="ARBA" id="ARBA00004141"/>
    </source>
</evidence>
<dbReference type="Gramene" id="OGLUM10G04830.1">
    <property type="protein sequence ID" value="OGLUM10G04830.1"/>
    <property type="gene ID" value="OGLUM10G04830"/>
</dbReference>
<dbReference type="InterPro" id="IPR000620">
    <property type="entry name" value="EamA_dom"/>
</dbReference>
<feature type="transmembrane region" description="Helical" evidence="6">
    <location>
        <begin position="218"/>
        <end position="237"/>
    </location>
</feature>
<comment type="similarity">
    <text evidence="2 6">Belongs to the drug/metabolite transporter (DMT) superfamily. Plant drug/metabolite exporter (P-DME) (TC 2.A.7.4) family.</text>
</comment>
<keyword evidence="5 6" id="KW-0472">Membrane</keyword>
<protein>
    <recommendedName>
        <fullName evidence="6">WAT1-related protein</fullName>
    </recommendedName>
</protein>
<proteinExistence type="inferred from homology"/>
<feature type="transmembrane region" description="Helical" evidence="6">
    <location>
        <begin position="264"/>
        <end position="283"/>
    </location>
</feature>
<evidence type="ECO:0000259" key="8">
    <source>
        <dbReference type="Pfam" id="PF00892"/>
    </source>
</evidence>
<dbReference type="Proteomes" id="UP000026961">
    <property type="component" value="Chromosome 10"/>
</dbReference>
<evidence type="ECO:0000256" key="2">
    <source>
        <dbReference type="ARBA" id="ARBA00007635"/>
    </source>
</evidence>
<feature type="region of interest" description="Disordered" evidence="7">
    <location>
        <begin position="154"/>
        <end position="175"/>
    </location>
</feature>
<comment type="subcellular location">
    <subcellularLocation>
        <location evidence="1 6">Membrane</location>
        <topology evidence="1 6">Multi-pass membrane protein</topology>
    </subcellularLocation>
</comment>
<evidence type="ECO:0000256" key="4">
    <source>
        <dbReference type="ARBA" id="ARBA00022989"/>
    </source>
</evidence>
<dbReference type="HOGENOM" id="CLU_025359_3_1_1"/>
<dbReference type="GO" id="GO:0022857">
    <property type="term" value="F:transmembrane transporter activity"/>
    <property type="evidence" value="ECO:0007669"/>
    <property type="project" value="InterPro"/>
</dbReference>
<dbReference type="AlphaFoldDB" id="A0A0E0B8P9"/>
<sequence>MDIDGAGTKAAAAGWKAPASMVLVQLFITGMIMLSKVSIGGGMFIFALLAYRSLFGAVFILPFALIFERFLREVEGHGLVRIRMDLLQCLYRPLQRERSGPGAHAEQRSGELHAGRKEEAEEEEDENEERNNYVPPPFAASPLRAAASSPSLHMWRPPFSPSTRRRRSLHPVGRNSLPSARCRRISFPPSAASTVPSLRMPPLPAVPQTFEIGSMVGVLKIVGVLLSVGGTMVVSLYKGKSLHLWNSILQHQNEQTTKTATNQLRGTILLVASSFAYACWYLVQSKVLKVYPYKYWSSMITCLVGGFQAAFVGIILRRHKSAWKLGWDLNLVTVVYSGALATAGKYSLNSWAVAKRGPAYPPMFNPLSVVFTVVLDSVFMGDDVTVGSIIGTAMVIVGLYLFLWAKA</sequence>
<keyword evidence="3 6" id="KW-0812">Transmembrane</keyword>
<feature type="transmembrane region" description="Helical" evidence="6">
    <location>
        <begin position="21"/>
        <end position="39"/>
    </location>
</feature>
<name>A0A0E0B8P9_9ORYZ</name>
<evidence type="ECO:0000256" key="3">
    <source>
        <dbReference type="ARBA" id="ARBA00022692"/>
    </source>
</evidence>
<dbReference type="InterPro" id="IPR037185">
    <property type="entry name" value="EmrE-like"/>
</dbReference>
<feature type="region of interest" description="Disordered" evidence="7">
    <location>
        <begin position="98"/>
        <end position="135"/>
    </location>
</feature>
<feature type="domain" description="EamA" evidence="8">
    <location>
        <begin position="265"/>
        <end position="403"/>
    </location>
</feature>
<feature type="transmembrane region" description="Helical" evidence="6">
    <location>
        <begin position="295"/>
        <end position="317"/>
    </location>
</feature>
<evidence type="ECO:0000313" key="9">
    <source>
        <dbReference type="EnsemblPlants" id="OGLUM10G04830.1"/>
    </source>
</evidence>
<evidence type="ECO:0000256" key="6">
    <source>
        <dbReference type="RuleBase" id="RU363077"/>
    </source>
</evidence>
<dbReference type="GO" id="GO:0016020">
    <property type="term" value="C:membrane"/>
    <property type="evidence" value="ECO:0007669"/>
    <property type="project" value="UniProtKB-SubCell"/>
</dbReference>
<dbReference type="Pfam" id="PF00892">
    <property type="entry name" value="EamA"/>
    <property type="match status" value="1"/>
</dbReference>
<dbReference type="SUPFAM" id="SSF103481">
    <property type="entry name" value="Multidrug resistance efflux transporter EmrE"/>
    <property type="match status" value="1"/>
</dbReference>
<feature type="transmembrane region" description="Helical" evidence="6">
    <location>
        <begin position="386"/>
        <end position="405"/>
    </location>
</feature>
<dbReference type="eggNOG" id="ENOG502QSBZ">
    <property type="taxonomic scope" value="Eukaryota"/>
</dbReference>
<reference evidence="9" key="1">
    <citation type="submission" date="2015-04" db="UniProtKB">
        <authorList>
            <consortium name="EnsemblPlants"/>
        </authorList>
    </citation>
    <scope>IDENTIFICATION</scope>
</reference>
<dbReference type="PANTHER" id="PTHR31218">
    <property type="entry name" value="WAT1-RELATED PROTEIN"/>
    <property type="match status" value="1"/>
</dbReference>
<evidence type="ECO:0000256" key="5">
    <source>
        <dbReference type="ARBA" id="ARBA00023136"/>
    </source>
</evidence>
<keyword evidence="10" id="KW-1185">Reference proteome</keyword>